<evidence type="ECO:0000256" key="1">
    <source>
        <dbReference type="SAM" id="MobiDB-lite"/>
    </source>
</evidence>
<organism evidence="2 3">
    <name type="scientific">Nocardiopsis alba (strain ATCC BAA-2165 / BE74)</name>
    <dbReference type="NCBI Taxonomy" id="1205910"/>
    <lineage>
        <taxon>Bacteria</taxon>
        <taxon>Bacillati</taxon>
        <taxon>Actinomycetota</taxon>
        <taxon>Actinomycetes</taxon>
        <taxon>Streptosporangiales</taxon>
        <taxon>Nocardiopsidaceae</taxon>
        <taxon>Nocardiopsis</taxon>
    </lineage>
</organism>
<feature type="region of interest" description="Disordered" evidence="1">
    <location>
        <begin position="1"/>
        <end position="22"/>
    </location>
</feature>
<accession>J7L8D2</accession>
<dbReference type="STRING" id="1205910.B005_0193"/>
<dbReference type="EMBL" id="CP003788">
    <property type="protein sequence ID" value="AFR08946.1"/>
    <property type="molecule type" value="Genomic_DNA"/>
</dbReference>
<evidence type="ECO:0000313" key="3">
    <source>
        <dbReference type="Proteomes" id="UP000003779"/>
    </source>
</evidence>
<dbReference type="HOGENOM" id="CLU_3186406_0_0_11"/>
<dbReference type="PATRIC" id="fig|1205910.3.peg.183"/>
<dbReference type="KEGG" id="nal:B005_0193"/>
<sequence>MVGHDAGKTLGDPAQLNGGGSVRPAARWRAAHQTPLWELAAGRGGP</sequence>
<proteinExistence type="predicted"/>
<gene>
    <name evidence="2" type="ordered locus">B005_0193</name>
</gene>
<dbReference type="AlphaFoldDB" id="J7L8D2"/>
<evidence type="ECO:0000313" key="2">
    <source>
        <dbReference type="EMBL" id="AFR08946.1"/>
    </source>
</evidence>
<dbReference type="Proteomes" id="UP000003779">
    <property type="component" value="Chromosome"/>
</dbReference>
<reference evidence="3" key="2">
    <citation type="submission" date="2012-08" db="EMBL/GenBank/DDBJ databases">
        <title>Whole-genome sequence of Nocardiopsis alba strain ATCC BAA-2165 associated with honeybees.</title>
        <authorList>
            <person name="Qiao J."/>
            <person name="Chen L."/>
            <person name="Li Y."/>
            <person name="Wang J."/>
            <person name="Zhang W."/>
            <person name="Chen S."/>
        </authorList>
    </citation>
    <scope>NUCLEOTIDE SEQUENCE [LARGE SCALE GENOMIC DNA]</scope>
    <source>
        <strain evidence="3">ATCC BAA-2165 / BE74</strain>
    </source>
</reference>
<name>J7L8D2_NOCAA</name>
<reference evidence="2 3" key="1">
    <citation type="journal article" date="2012" name="J. Bacteriol.">
        <title>Whole-Genome Sequence of Nocardiopsis alba Strain ATCC BAA-2165, Associated with Honeybees.</title>
        <authorList>
            <person name="Qiao J."/>
            <person name="Chen L."/>
            <person name="Li Y."/>
            <person name="Wang J."/>
            <person name="Zhang W."/>
            <person name="Chen S."/>
        </authorList>
    </citation>
    <scope>NUCLEOTIDE SEQUENCE [LARGE SCALE GENOMIC DNA]</scope>
    <source>
        <strain evidence="3">ATCC BAA-2165 / BE74</strain>
    </source>
</reference>
<protein>
    <submittedName>
        <fullName evidence="2">Uncharacterized protein</fullName>
    </submittedName>
</protein>